<organism evidence="2 3">
    <name type="scientific">Pararhizobium mangrovi</name>
    <dbReference type="NCBI Taxonomy" id="2590452"/>
    <lineage>
        <taxon>Bacteria</taxon>
        <taxon>Pseudomonadati</taxon>
        <taxon>Pseudomonadota</taxon>
        <taxon>Alphaproteobacteria</taxon>
        <taxon>Hyphomicrobiales</taxon>
        <taxon>Rhizobiaceae</taxon>
        <taxon>Rhizobium/Agrobacterium group</taxon>
        <taxon>Pararhizobium</taxon>
    </lineage>
</organism>
<proteinExistence type="predicted"/>
<evidence type="ECO:0000259" key="1">
    <source>
        <dbReference type="Pfam" id="PF13467"/>
    </source>
</evidence>
<sequence length="73" mass="7627">MHKRSVTINGHRTSLSLEDAFWSALTRLAAERGLSTAGLIAEIDAARAPTDNLSSAVRVHVLEAAEATAAGKA</sequence>
<evidence type="ECO:0000313" key="3">
    <source>
        <dbReference type="Proteomes" id="UP000320314"/>
    </source>
</evidence>
<name>A0A506UHW6_9HYPH</name>
<dbReference type="EMBL" id="VHLH01000001">
    <property type="protein sequence ID" value="TPW32902.1"/>
    <property type="molecule type" value="Genomic_DNA"/>
</dbReference>
<dbReference type="Gene3D" id="1.10.3990.20">
    <property type="entry name" value="protein bp1543"/>
    <property type="match status" value="1"/>
</dbReference>
<comment type="caution">
    <text evidence="2">The sequence shown here is derived from an EMBL/GenBank/DDBJ whole genome shotgun (WGS) entry which is preliminary data.</text>
</comment>
<dbReference type="InterPro" id="IPR038268">
    <property type="entry name" value="RHH_sf"/>
</dbReference>
<dbReference type="Proteomes" id="UP000320314">
    <property type="component" value="Unassembled WGS sequence"/>
</dbReference>
<reference evidence="2 3" key="1">
    <citation type="submission" date="2019-06" db="EMBL/GenBank/DDBJ databases">
        <authorList>
            <person name="Li M."/>
        </authorList>
    </citation>
    <scope>NUCLEOTIDE SEQUENCE [LARGE SCALE GENOMIC DNA]</scope>
    <source>
        <strain evidence="2 3">BGMRC6574</strain>
    </source>
</reference>
<accession>A0A506UHW6</accession>
<feature type="domain" description="Ribbon-helix-helix" evidence="1">
    <location>
        <begin position="2"/>
        <end position="63"/>
    </location>
</feature>
<evidence type="ECO:0000313" key="2">
    <source>
        <dbReference type="EMBL" id="TPW32902.1"/>
    </source>
</evidence>
<dbReference type="RefSeq" id="WP_141165205.1">
    <property type="nucleotide sequence ID" value="NZ_VHLH01000001.1"/>
</dbReference>
<dbReference type="OrthoDB" id="7477016at2"/>
<keyword evidence="3" id="KW-1185">Reference proteome</keyword>
<dbReference type="InterPro" id="IPR027373">
    <property type="entry name" value="RHH_dom"/>
</dbReference>
<dbReference type="Pfam" id="PF13467">
    <property type="entry name" value="RHH_4"/>
    <property type="match status" value="1"/>
</dbReference>
<gene>
    <name evidence="2" type="ORF">FJU11_01385</name>
</gene>
<dbReference type="AlphaFoldDB" id="A0A506UHW6"/>
<protein>
    <submittedName>
        <fullName evidence="2">Ribbon-helix-helix domain-containing protein</fullName>
    </submittedName>
</protein>